<evidence type="ECO:0000313" key="2">
    <source>
        <dbReference type="EMBL" id="KAE8546037.1"/>
    </source>
</evidence>
<evidence type="ECO:0000313" key="4">
    <source>
        <dbReference type="Proteomes" id="UP000253647"/>
    </source>
</evidence>
<dbReference type="AlphaFoldDB" id="A0A368Y021"/>
<evidence type="ECO:0000256" key="1">
    <source>
        <dbReference type="SAM" id="MobiDB-lite"/>
    </source>
</evidence>
<feature type="region of interest" description="Disordered" evidence="1">
    <location>
        <begin position="21"/>
        <end position="58"/>
    </location>
</feature>
<feature type="compositionally biased region" description="Basic and acidic residues" evidence="1">
    <location>
        <begin position="38"/>
        <end position="50"/>
    </location>
</feature>
<dbReference type="EMBL" id="WBMP01000006">
    <property type="protein sequence ID" value="KAE8546037.1"/>
    <property type="molecule type" value="Genomic_DNA"/>
</dbReference>
<gene>
    <name evidence="3" type="ORF">DET61_102390</name>
    <name evidence="2" type="ORF">F6453_1784</name>
</gene>
<protein>
    <submittedName>
        <fullName evidence="3">Uncharacterized protein</fullName>
    </submittedName>
</protein>
<name>A0A368Y021_MARNT</name>
<dbReference type="EMBL" id="QPJI01000002">
    <property type="protein sequence ID" value="RCW73670.1"/>
    <property type="molecule type" value="Genomic_DNA"/>
</dbReference>
<evidence type="ECO:0000313" key="5">
    <source>
        <dbReference type="Proteomes" id="UP000469950"/>
    </source>
</evidence>
<dbReference type="RefSeq" id="WP_153740605.1">
    <property type="nucleotide sequence ID" value="NZ_CALIOX010000001.1"/>
</dbReference>
<proteinExistence type="predicted"/>
<reference evidence="2 5" key="2">
    <citation type="submission" date="2019-10" db="EMBL/GenBank/DDBJ databases">
        <title>Draft genome sequence of Marinobacter hydrocarbonoclasticus NCT7M from the microbiome of the marine copepod.</title>
        <authorList>
            <person name="Nuttall R."/>
            <person name="Sharma G."/>
            <person name="Moisander P."/>
        </authorList>
    </citation>
    <scope>NUCLEOTIDE SEQUENCE [LARGE SCALE GENOMIC DNA]</scope>
    <source>
        <strain evidence="2 5">NCT7M</strain>
    </source>
</reference>
<dbReference type="Proteomes" id="UP000469950">
    <property type="component" value="Unassembled WGS sequence"/>
</dbReference>
<reference evidence="3 4" key="1">
    <citation type="submission" date="2018-07" db="EMBL/GenBank/DDBJ databases">
        <title>Freshwater and sediment microbial communities from various areas in North America, analyzing microbe dynamics in response to fracking.</title>
        <authorList>
            <person name="Lamendella R."/>
        </authorList>
    </citation>
    <scope>NUCLEOTIDE SEQUENCE [LARGE SCALE GENOMIC DNA]</scope>
    <source>
        <strain evidence="3 4">105B</strain>
    </source>
</reference>
<evidence type="ECO:0000313" key="3">
    <source>
        <dbReference type="EMBL" id="RCW73670.1"/>
    </source>
</evidence>
<accession>A0A368Y021</accession>
<dbReference type="GeneID" id="43474236"/>
<organism evidence="3 4">
    <name type="scientific">Marinobacter nauticus</name>
    <name type="common">Marinobacter hydrocarbonoclasticus</name>
    <name type="synonym">Marinobacter aquaeolei</name>
    <dbReference type="NCBI Taxonomy" id="2743"/>
    <lineage>
        <taxon>Bacteria</taxon>
        <taxon>Pseudomonadati</taxon>
        <taxon>Pseudomonadota</taxon>
        <taxon>Gammaproteobacteria</taxon>
        <taxon>Pseudomonadales</taxon>
        <taxon>Marinobacteraceae</taxon>
        <taxon>Marinobacter</taxon>
    </lineage>
</organism>
<comment type="caution">
    <text evidence="3">The sequence shown here is derived from an EMBL/GenBank/DDBJ whole genome shotgun (WGS) entry which is preliminary data.</text>
</comment>
<sequence>MSTVELIEQWLEKCDLAHQAQTRYDREPTPTNYSRLKRAQEERGEVERKMSPLQARVG</sequence>
<dbReference type="Proteomes" id="UP000253647">
    <property type="component" value="Unassembled WGS sequence"/>
</dbReference>